<dbReference type="PANTHER" id="PTHR31147:SF66">
    <property type="entry name" value="OS05G0315700 PROTEIN"/>
    <property type="match status" value="1"/>
</dbReference>
<reference evidence="3 4" key="1">
    <citation type="submission" date="2024-02" db="EMBL/GenBank/DDBJ databases">
        <title>de novo genome assembly of Solanum bulbocastanum strain 11H21.</title>
        <authorList>
            <person name="Hosaka A.J."/>
        </authorList>
    </citation>
    <scope>NUCLEOTIDE SEQUENCE [LARGE SCALE GENOMIC DNA]</scope>
    <source>
        <tissue evidence="3">Young leaves</tissue>
    </source>
</reference>
<dbReference type="EMBL" id="JBANQN010000001">
    <property type="protein sequence ID" value="KAK6802905.1"/>
    <property type="molecule type" value="Genomic_DNA"/>
</dbReference>
<evidence type="ECO:0000313" key="3">
    <source>
        <dbReference type="EMBL" id="KAK6802905.1"/>
    </source>
</evidence>
<comment type="caution">
    <text evidence="3">The sequence shown here is derived from an EMBL/GenBank/DDBJ whole genome shotgun (WGS) entry which is preliminary data.</text>
</comment>
<protein>
    <submittedName>
        <fullName evidence="3">Uncharacterized protein</fullName>
    </submittedName>
</protein>
<dbReference type="GO" id="GO:0016740">
    <property type="term" value="F:transferase activity"/>
    <property type="evidence" value="ECO:0007669"/>
    <property type="project" value="UniProtKB-KW"/>
</dbReference>
<keyword evidence="2" id="KW-0808">Transferase</keyword>
<evidence type="ECO:0000256" key="1">
    <source>
        <dbReference type="ARBA" id="ARBA00009861"/>
    </source>
</evidence>
<dbReference type="InterPro" id="IPR050898">
    <property type="entry name" value="Plant_acyltransferase"/>
</dbReference>
<dbReference type="PANTHER" id="PTHR31147">
    <property type="entry name" value="ACYL TRANSFERASE 4"/>
    <property type="match status" value="1"/>
</dbReference>
<organism evidence="3 4">
    <name type="scientific">Solanum bulbocastanum</name>
    <name type="common">Wild potato</name>
    <dbReference type="NCBI Taxonomy" id="147425"/>
    <lineage>
        <taxon>Eukaryota</taxon>
        <taxon>Viridiplantae</taxon>
        <taxon>Streptophyta</taxon>
        <taxon>Embryophyta</taxon>
        <taxon>Tracheophyta</taxon>
        <taxon>Spermatophyta</taxon>
        <taxon>Magnoliopsida</taxon>
        <taxon>eudicotyledons</taxon>
        <taxon>Gunneridae</taxon>
        <taxon>Pentapetalae</taxon>
        <taxon>asterids</taxon>
        <taxon>lamiids</taxon>
        <taxon>Solanales</taxon>
        <taxon>Solanaceae</taxon>
        <taxon>Solanoideae</taxon>
        <taxon>Solaneae</taxon>
        <taxon>Solanum</taxon>
    </lineage>
</organism>
<dbReference type="InterPro" id="IPR023213">
    <property type="entry name" value="CAT-like_dom_sf"/>
</dbReference>
<gene>
    <name evidence="3" type="ORF">RDI58_000689</name>
</gene>
<dbReference type="AlphaFoldDB" id="A0AAN8YPA8"/>
<keyword evidence="4" id="KW-1185">Reference proteome</keyword>
<evidence type="ECO:0000256" key="2">
    <source>
        <dbReference type="ARBA" id="ARBA00022679"/>
    </source>
</evidence>
<dbReference type="Proteomes" id="UP001371456">
    <property type="component" value="Unassembled WGS sequence"/>
</dbReference>
<comment type="similarity">
    <text evidence="1">Belongs to the plant acyltransferase family.</text>
</comment>
<evidence type="ECO:0000313" key="4">
    <source>
        <dbReference type="Proteomes" id="UP001371456"/>
    </source>
</evidence>
<sequence>MAIIPSPFVISLRRNRLELIVPQNKTRHEMLHLSDIDVQESLRIQMPILMFYKYNSSMEGKDPAKIIKHGLSNTLVFYYPLAGRIVEGPNRKLMVNYNSEGIMFIEADANVEH</sequence>
<proteinExistence type="inferred from homology"/>
<accession>A0AAN8YPA8</accession>
<dbReference type="Gene3D" id="3.30.559.10">
    <property type="entry name" value="Chloramphenicol acetyltransferase-like domain"/>
    <property type="match status" value="1"/>
</dbReference>
<name>A0AAN8YPA8_SOLBU</name>
<dbReference type="Pfam" id="PF02458">
    <property type="entry name" value="Transferase"/>
    <property type="match status" value="1"/>
</dbReference>